<proteinExistence type="predicted"/>
<evidence type="ECO:0000313" key="6">
    <source>
        <dbReference type="EMBL" id="CAF2958022.1"/>
    </source>
</evidence>
<dbReference type="Pfam" id="PF13499">
    <property type="entry name" value="EF-hand_7"/>
    <property type="match status" value="1"/>
</dbReference>
<dbReference type="GO" id="GO:0005509">
    <property type="term" value="F:calcium ion binding"/>
    <property type="evidence" value="ECO:0007669"/>
    <property type="project" value="InterPro"/>
</dbReference>
<dbReference type="InterPro" id="IPR050369">
    <property type="entry name" value="RBOH/FRE"/>
</dbReference>
<dbReference type="GO" id="GO:0016175">
    <property type="term" value="F:superoxide-generating NAD(P)H oxidase activity"/>
    <property type="evidence" value="ECO:0007669"/>
    <property type="project" value="TreeGrafter"/>
</dbReference>
<evidence type="ECO:0000256" key="3">
    <source>
        <dbReference type="ARBA" id="ARBA00022837"/>
    </source>
</evidence>
<evidence type="ECO:0000256" key="2">
    <source>
        <dbReference type="ARBA" id="ARBA00022827"/>
    </source>
</evidence>
<dbReference type="PANTHER" id="PTHR11972">
    <property type="entry name" value="NADPH OXIDASE"/>
    <property type="match status" value="1"/>
</dbReference>
<dbReference type="InterPro" id="IPR039261">
    <property type="entry name" value="FNR_nucleotide-bd"/>
</dbReference>
<dbReference type="InterPro" id="IPR013121">
    <property type="entry name" value="Fe_red_NAD-bd_6"/>
</dbReference>
<keyword evidence="3" id="KW-0106">Calcium</keyword>
<dbReference type="InterPro" id="IPR013112">
    <property type="entry name" value="FAD-bd_8"/>
</dbReference>
<dbReference type="FunFam" id="2.40.30.10:FF:000056">
    <property type="entry name" value="NADPH oxidase 5"/>
    <property type="match status" value="1"/>
</dbReference>
<dbReference type="Gene3D" id="3.40.50.80">
    <property type="entry name" value="Nucleotide-binding domain of ferredoxin-NADP reductase (FNR) module"/>
    <property type="match status" value="1"/>
</dbReference>
<dbReference type="AlphaFoldDB" id="A0A7R8HA22"/>
<dbReference type="SFLD" id="SFLDG01169">
    <property type="entry name" value="NADPH_oxidase_subgroup_(NOX)"/>
    <property type="match status" value="1"/>
</dbReference>
<organism evidence="6 7">
    <name type="scientific">Lepeophtheirus salmonis</name>
    <name type="common">Salmon louse</name>
    <name type="synonym">Caligus salmonis</name>
    <dbReference type="NCBI Taxonomy" id="72036"/>
    <lineage>
        <taxon>Eukaryota</taxon>
        <taxon>Metazoa</taxon>
        <taxon>Ecdysozoa</taxon>
        <taxon>Arthropoda</taxon>
        <taxon>Crustacea</taxon>
        <taxon>Multicrustacea</taxon>
        <taxon>Hexanauplia</taxon>
        <taxon>Copepoda</taxon>
        <taxon>Siphonostomatoida</taxon>
        <taxon>Caligidae</taxon>
        <taxon>Lepeophtheirus</taxon>
    </lineage>
</organism>
<evidence type="ECO:0000256" key="5">
    <source>
        <dbReference type="ARBA" id="ARBA00023002"/>
    </source>
</evidence>
<dbReference type="PROSITE" id="PS50222">
    <property type="entry name" value="EF_HAND_2"/>
    <property type="match status" value="2"/>
</dbReference>
<dbReference type="GO" id="GO:0006952">
    <property type="term" value="P:defense response"/>
    <property type="evidence" value="ECO:0007669"/>
    <property type="project" value="TreeGrafter"/>
</dbReference>
<dbReference type="SMART" id="SM00054">
    <property type="entry name" value="EFh"/>
    <property type="match status" value="3"/>
</dbReference>
<dbReference type="InterPro" id="IPR011992">
    <property type="entry name" value="EF-hand-dom_pair"/>
</dbReference>
<dbReference type="EMBL" id="HG994584">
    <property type="protein sequence ID" value="CAF2958022.1"/>
    <property type="molecule type" value="Genomic_DNA"/>
</dbReference>
<dbReference type="FunFam" id="3.40.50.80:FF:000012">
    <property type="entry name" value="NADPH oxidase, isoform B"/>
    <property type="match status" value="1"/>
</dbReference>
<dbReference type="InterPro" id="IPR018247">
    <property type="entry name" value="EF_Hand_1_Ca_BS"/>
</dbReference>
<dbReference type="PANTHER" id="PTHR11972:SF58">
    <property type="entry name" value="NADPH OXIDASE 5"/>
    <property type="match status" value="1"/>
</dbReference>
<sequence length="1024" mass="118419">MDTNDGGIENPAFADEGGGGALTTPPNGDTTLLRSTNVVEKKLRERKQTKEALYNSRDQRRSFLIKKCREILSQVQDKDGKFNHMDTLLQNRDFTETFFELFDRDCSTTVPQQDFFETIRVNLQSDRFSHKPSDYRNDIIELFETVTYLISKEDDLTADTFHKVVNSRGIANKLYVLADYDKSGDMDVEEMMKFLLNISKPLHVEDFNTDQVRILKEVFQRNLKQGQDQLTMMEFKKIMPSKNEFFLERAFKIFDQDGSGTISMSEFFESINTFAAQGPSEKIIFLFKIYDIDGDGALQLEEIESIIRASLTESGMKLPESDIQALAFALYDEALGEEGEDTGEITIDQLSTVFTKHEGLLEGLNISLAKWLTPQIKNSKKKTSNPLVTYIREKLSLRHIRQNWQFFTFLLFLISINIILFVTRAVYFKDFATLTGAKPNGFYMMSRANGRTLLFNSMMILVLVLRYTITKMRDLGLNQFLPIDNNIYFHKVLGITSFIQAWFHTIMHLCNFSINVAPNPVKFVQLTNPYWKGINPTPNNTNNWQFLGYQVPENCFLLTDPEVCPKGSLIPDLNVTYCQMCNENGSAWNIGDWIFTMKPGVFGIIGGIANPTGVALIIIFTIMFICSLPFVRKTGHFQVFYFTHLMYWAYFFLLILHAPEFWKWVIVPLSIYVIERLYRGLSTMIGQGKSTIVDGVVLPSRVTRLDINRPHNFRFNPGDWVFIRIPKIATYEWHPFTISSAPERSDIFTLHIRGVGQWTNRLYNFFEERKQEINAESRRQSMKHRHGDSLKKKNSLFINMISDEVSGNPSRKKEKLEIHIDGPFGAPASSIFRAEHAVLIATGIGVTPFSSILQSIMSRYFDSKRECPKCTYKWSDNLGRSMMKLRKVDFIWINRDQKSFEWFTKLLHEIELEQAQEELQPETVMNKFMDIHMYFTAALQKTDMRAVGLQVALDILHKKENRDLVTGLKAKTNAGRPYWNRVFSQLRDQKKGKITVFYCGNPTLAKILREKCEEFGFNFRKEVF</sequence>
<accession>A0A7R8HA22</accession>
<dbReference type="EC" id="1.6.3.-" evidence="6"/>
<evidence type="ECO:0000313" key="7">
    <source>
        <dbReference type="Proteomes" id="UP000675881"/>
    </source>
</evidence>
<dbReference type="GO" id="GO:0043020">
    <property type="term" value="C:NADPH oxidase complex"/>
    <property type="evidence" value="ECO:0007669"/>
    <property type="project" value="TreeGrafter"/>
</dbReference>
<dbReference type="PROSITE" id="PS51384">
    <property type="entry name" value="FAD_FR"/>
    <property type="match status" value="1"/>
</dbReference>
<dbReference type="SUPFAM" id="SSF47473">
    <property type="entry name" value="EF-hand"/>
    <property type="match status" value="2"/>
</dbReference>
<dbReference type="SUPFAM" id="SSF63380">
    <property type="entry name" value="Riboflavin synthase domain-like"/>
    <property type="match status" value="1"/>
</dbReference>
<keyword evidence="7" id="KW-1185">Reference proteome</keyword>
<keyword evidence="2" id="KW-0274">FAD</keyword>
<dbReference type="Proteomes" id="UP000675881">
    <property type="component" value="Chromosome 5"/>
</dbReference>
<dbReference type="Gene3D" id="2.40.30.10">
    <property type="entry name" value="Translation factors"/>
    <property type="match status" value="1"/>
</dbReference>
<dbReference type="SUPFAM" id="SSF52343">
    <property type="entry name" value="Ferredoxin reductase-like, C-terminal NADP-linked domain"/>
    <property type="match status" value="1"/>
</dbReference>
<protein>
    <submittedName>
        <fullName evidence="6">NOX5</fullName>
        <ecNumber evidence="6">1.6.3.-</ecNumber>
    </submittedName>
</protein>
<dbReference type="InterPro" id="IPR017927">
    <property type="entry name" value="FAD-bd_FR_type"/>
</dbReference>
<evidence type="ECO:0000256" key="1">
    <source>
        <dbReference type="ARBA" id="ARBA00022630"/>
    </source>
</evidence>
<gene>
    <name evidence="6" type="ORF">LSAA_10419</name>
</gene>
<reference evidence="6" key="1">
    <citation type="submission" date="2021-02" db="EMBL/GenBank/DDBJ databases">
        <authorList>
            <person name="Bekaert M."/>
        </authorList>
    </citation>
    <scope>NUCLEOTIDE SEQUENCE</scope>
    <source>
        <strain evidence="6">IoA-00</strain>
    </source>
</reference>
<dbReference type="PROSITE" id="PS00018">
    <property type="entry name" value="EF_HAND_1"/>
    <property type="match status" value="3"/>
</dbReference>
<dbReference type="OrthoDB" id="167398at2759"/>
<keyword evidence="1" id="KW-0285">Flavoprotein</keyword>
<name>A0A7R8HA22_LEPSM</name>
<dbReference type="Pfam" id="PF08022">
    <property type="entry name" value="FAD_binding_8"/>
    <property type="match status" value="1"/>
</dbReference>
<dbReference type="Gene3D" id="1.10.238.10">
    <property type="entry name" value="EF-hand"/>
    <property type="match status" value="1"/>
</dbReference>
<dbReference type="InterPro" id="IPR002048">
    <property type="entry name" value="EF_hand_dom"/>
</dbReference>
<dbReference type="CDD" id="cd06186">
    <property type="entry name" value="NOX_Duox_like_FAD_NADP"/>
    <property type="match status" value="1"/>
</dbReference>
<dbReference type="GO" id="GO:0042554">
    <property type="term" value="P:superoxide anion generation"/>
    <property type="evidence" value="ECO:0007669"/>
    <property type="project" value="TreeGrafter"/>
</dbReference>
<keyword evidence="5 6" id="KW-0560">Oxidoreductase</keyword>
<evidence type="ECO:0000256" key="4">
    <source>
        <dbReference type="ARBA" id="ARBA00022857"/>
    </source>
</evidence>
<dbReference type="InterPro" id="IPR017938">
    <property type="entry name" value="Riboflavin_synthase-like_b-brl"/>
</dbReference>
<dbReference type="CDD" id="cd00051">
    <property type="entry name" value="EFh"/>
    <property type="match status" value="1"/>
</dbReference>
<keyword evidence="4" id="KW-0521">NADP</keyword>
<dbReference type="Pfam" id="PF08030">
    <property type="entry name" value="NAD_binding_6"/>
    <property type="match status" value="1"/>
</dbReference>